<organism evidence="2 3">
    <name type="scientific">Synaphobranchus kaupii</name>
    <name type="common">Kaup's arrowtooth eel</name>
    <dbReference type="NCBI Taxonomy" id="118154"/>
    <lineage>
        <taxon>Eukaryota</taxon>
        <taxon>Metazoa</taxon>
        <taxon>Chordata</taxon>
        <taxon>Craniata</taxon>
        <taxon>Vertebrata</taxon>
        <taxon>Euteleostomi</taxon>
        <taxon>Actinopterygii</taxon>
        <taxon>Neopterygii</taxon>
        <taxon>Teleostei</taxon>
        <taxon>Anguilliformes</taxon>
        <taxon>Synaphobranchidae</taxon>
        <taxon>Synaphobranchus</taxon>
    </lineage>
</organism>
<keyword evidence="1" id="KW-0812">Transmembrane</keyword>
<name>A0A9Q1EAL1_SYNKA</name>
<proteinExistence type="predicted"/>
<accession>A0A9Q1EAL1</accession>
<dbReference type="AlphaFoldDB" id="A0A9Q1EAL1"/>
<evidence type="ECO:0000313" key="2">
    <source>
        <dbReference type="EMBL" id="KAJ8335288.1"/>
    </source>
</evidence>
<dbReference type="EMBL" id="JAINUF010000021">
    <property type="protein sequence ID" value="KAJ8335288.1"/>
    <property type="molecule type" value="Genomic_DNA"/>
</dbReference>
<feature type="non-terminal residue" evidence="2">
    <location>
        <position position="169"/>
    </location>
</feature>
<comment type="caution">
    <text evidence="2">The sequence shown here is derived from an EMBL/GenBank/DDBJ whole genome shotgun (WGS) entry which is preliminary data.</text>
</comment>
<sequence length="169" mass="19855">MLGMANQTHFPGYILIGKQLWVLLPHIYIYIYIYIYTLYIYIYTLYIYIYTLYIGDRPQTVSCVCQLNVYRCFLTVFFGTVVPTVSHPCVNLTNWSFLCSFSPTDKVMMYKKRCFNIYSEGDVNLSVLKGWRNLRCISGLRCVCLGHFKMALLIAFCHPYCELCVFIKQ</sequence>
<keyword evidence="1" id="KW-1133">Transmembrane helix</keyword>
<protein>
    <submittedName>
        <fullName evidence="2">Uncharacterized protein</fullName>
    </submittedName>
</protein>
<keyword evidence="3" id="KW-1185">Reference proteome</keyword>
<evidence type="ECO:0000313" key="3">
    <source>
        <dbReference type="Proteomes" id="UP001152622"/>
    </source>
</evidence>
<dbReference type="Proteomes" id="UP001152622">
    <property type="component" value="Chromosome 21"/>
</dbReference>
<gene>
    <name evidence="2" type="ORF">SKAU_G00409270</name>
</gene>
<evidence type="ECO:0000256" key="1">
    <source>
        <dbReference type="SAM" id="Phobius"/>
    </source>
</evidence>
<feature type="transmembrane region" description="Helical" evidence="1">
    <location>
        <begin position="27"/>
        <end position="49"/>
    </location>
</feature>
<reference evidence="2" key="1">
    <citation type="journal article" date="2023" name="Science">
        <title>Genome structures resolve the early diversification of teleost fishes.</title>
        <authorList>
            <person name="Parey E."/>
            <person name="Louis A."/>
            <person name="Montfort J."/>
            <person name="Bouchez O."/>
            <person name="Roques C."/>
            <person name="Iampietro C."/>
            <person name="Lluch J."/>
            <person name="Castinel A."/>
            <person name="Donnadieu C."/>
            <person name="Desvignes T."/>
            <person name="Floi Bucao C."/>
            <person name="Jouanno E."/>
            <person name="Wen M."/>
            <person name="Mejri S."/>
            <person name="Dirks R."/>
            <person name="Jansen H."/>
            <person name="Henkel C."/>
            <person name="Chen W.J."/>
            <person name="Zahm M."/>
            <person name="Cabau C."/>
            <person name="Klopp C."/>
            <person name="Thompson A.W."/>
            <person name="Robinson-Rechavi M."/>
            <person name="Braasch I."/>
            <person name="Lecointre G."/>
            <person name="Bobe J."/>
            <person name="Postlethwait J.H."/>
            <person name="Berthelot C."/>
            <person name="Roest Crollius H."/>
            <person name="Guiguen Y."/>
        </authorList>
    </citation>
    <scope>NUCLEOTIDE SEQUENCE</scope>
    <source>
        <strain evidence="2">WJC10195</strain>
    </source>
</reference>
<keyword evidence="1" id="KW-0472">Membrane</keyword>